<accession>A0ABR1V5R8</accession>
<feature type="region of interest" description="Disordered" evidence="1">
    <location>
        <begin position="311"/>
        <end position="355"/>
    </location>
</feature>
<sequence>MHSSPHPKNTPGRRRPGRNGNSQKNYASENDAANYRQGYSDSPSTPQRLASGDALAAPNSQSTTQKQRKHSHKGRNKNGAASPGLAHANSVKQERHSPSFPPSQIPAFAGATFHHSPAPSALPIPSFLARTTSAPDSPSQVKKPITTGPSQEPSPPTTDSEEDGLGSPLPPVPRNEESPLEIFFKAQRAEKSGTARRASSSNITVIPPGPFSPPHDSPKECQTLPRVAALPPQKRPAAARMPSSGISSTELDGNPGKSLGPAFSTPYSERIKAARPANSSVHQAAPTGARNLDADRSDALKRYLFSGGNGASVLNGGSAKAQQMQSPPPSNAQSSEQMRFMEDSLRRVLKLDSAA</sequence>
<feature type="compositionally biased region" description="Basic and acidic residues" evidence="1">
    <location>
        <begin position="339"/>
        <end position="355"/>
    </location>
</feature>
<proteinExistence type="predicted"/>
<dbReference type="Pfam" id="PF15365">
    <property type="entry name" value="PNRC"/>
    <property type="match status" value="1"/>
</dbReference>
<feature type="compositionally biased region" description="Polar residues" evidence="1">
    <location>
        <begin position="320"/>
        <end position="337"/>
    </location>
</feature>
<evidence type="ECO:0008006" key="4">
    <source>
        <dbReference type="Google" id="ProtNLM"/>
    </source>
</evidence>
<feature type="compositionally biased region" description="Polar residues" evidence="1">
    <location>
        <begin position="129"/>
        <end position="140"/>
    </location>
</feature>
<dbReference type="EMBL" id="JAQQWN010000009">
    <property type="protein sequence ID" value="KAK8066554.1"/>
    <property type="molecule type" value="Genomic_DNA"/>
</dbReference>
<protein>
    <recommendedName>
        <fullName evidence="4">Proteophosphoglycan 5</fullName>
    </recommendedName>
</protein>
<evidence type="ECO:0000256" key="1">
    <source>
        <dbReference type="SAM" id="MobiDB-lite"/>
    </source>
</evidence>
<name>A0ABR1V5R8_9PEZI</name>
<evidence type="ECO:0000313" key="3">
    <source>
        <dbReference type="Proteomes" id="UP001433268"/>
    </source>
</evidence>
<dbReference type="RefSeq" id="XP_066663307.1">
    <property type="nucleotide sequence ID" value="XM_066817615.1"/>
</dbReference>
<feature type="compositionally biased region" description="Polar residues" evidence="1">
    <location>
        <begin position="37"/>
        <end position="48"/>
    </location>
</feature>
<dbReference type="GeneID" id="92050675"/>
<reference evidence="2 3" key="1">
    <citation type="submission" date="2023-01" db="EMBL/GenBank/DDBJ databases">
        <title>Analysis of 21 Apiospora genomes using comparative genomics revels a genus with tremendous synthesis potential of carbohydrate active enzymes and secondary metabolites.</title>
        <authorList>
            <person name="Sorensen T."/>
        </authorList>
    </citation>
    <scope>NUCLEOTIDE SEQUENCE [LARGE SCALE GENOMIC DNA]</scope>
    <source>
        <strain evidence="2 3">CBS 114990</strain>
    </source>
</reference>
<feature type="compositionally biased region" description="Basic residues" evidence="1">
    <location>
        <begin position="66"/>
        <end position="76"/>
    </location>
</feature>
<dbReference type="Proteomes" id="UP001433268">
    <property type="component" value="Unassembled WGS sequence"/>
</dbReference>
<comment type="caution">
    <text evidence="2">The sequence shown here is derived from an EMBL/GenBank/DDBJ whole genome shotgun (WGS) entry which is preliminary data.</text>
</comment>
<dbReference type="InterPro" id="IPR028322">
    <property type="entry name" value="PNRC-like_rgn"/>
</dbReference>
<evidence type="ECO:0000313" key="2">
    <source>
        <dbReference type="EMBL" id="KAK8066554.1"/>
    </source>
</evidence>
<keyword evidence="3" id="KW-1185">Reference proteome</keyword>
<gene>
    <name evidence="2" type="ORF">PG997_013301</name>
</gene>
<feature type="region of interest" description="Disordered" evidence="1">
    <location>
        <begin position="1"/>
        <end position="293"/>
    </location>
</feature>
<organism evidence="2 3">
    <name type="scientific">Apiospora hydei</name>
    <dbReference type="NCBI Taxonomy" id="1337664"/>
    <lineage>
        <taxon>Eukaryota</taxon>
        <taxon>Fungi</taxon>
        <taxon>Dikarya</taxon>
        <taxon>Ascomycota</taxon>
        <taxon>Pezizomycotina</taxon>
        <taxon>Sordariomycetes</taxon>
        <taxon>Xylariomycetidae</taxon>
        <taxon>Amphisphaeriales</taxon>
        <taxon>Apiosporaceae</taxon>
        <taxon>Apiospora</taxon>
    </lineage>
</organism>